<dbReference type="EMBL" id="HBGY01014771">
    <property type="protein sequence ID" value="CAD9578325.1"/>
    <property type="molecule type" value="Transcribed_RNA"/>
</dbReference>
<accession>A0A7S2KIV3</accession>
<feature type="region of interest" description="Disordered" evidence="1">
    <location>
        <begin position="306"/>
        <end position="327"/>
    </location>
</feature>
<feature type="chain" id="PRO_5031378346" evidence="2">
    <location>
        <begin position="25"/>
        <end position="528"/>
    </location>
</feature>
<sequence>MKIPFAAVALVALQNVFLQNSAEAACAPDPLEFSETIGMQVEKVGSVPAKNTDAWTYNMGTADSFDEYPIYFIDQKEGLVFSYDEDGTVSKVFDMTESAIPAGMTISWTWGGASQEARVQQLSQGAREGEVFVVLMSSTLPDGWDKADAELPAAGAFPGWACTADNGKDPVFLRDLYRIGEQPSCFDNGAGLVGFTVYQVFVKYCIDDDGSLIDPEPFFVLENQMTPGHFGGGIATVDKGKILWSVGDCLTFGTTGLYAPQLDSEHCGKILLIDPDNGEYEVAAKGVRNSQQFRVIKQEDRRNLVSRSLKGGKGKKKGKNKNKGKQKGSDELLVFMDIGGVTAEEMNAKSLDAILDTKEIENFGWGRSIEDGYAREGTFYVKPGSTGTLGTQPPCEEDAPIPEEGYEQPWIQFGRTANDYFYAISSFVVASASFMDLALIWTEFNTGLVLGTTEAFVDGAAPAKSYKIKLFDTDGNYLENGFNDLVLEELGEVGYYRGDPRMFHYPDGTAGVFIERTGCFYKLTEIAL</sequence>
<proteinExistence type="predicted"/>
<organism evidence="3">
    <name type="scientific">Leptocylindrus danicus</name>
    <dbReference type="NCBI Taxonomy" id="163516"/>
    <lineage>
        <taxon>Eukaryota</taxon>
        <taxon>Sar</taxon>
        <taxon>Stramenopiles</taxon>
        <taxon>Ochrophyta</taxon>
        <taxon>Bacillariophyta</taxon>
        <taxon>Coscinodiscophyceae</taxon>
        <taxon>Chaetocerotophycidae</taxon>
        <taxon>Leptocylindrales</taxon>
        <taxon>Leptocylindraceae</taxon>
        <taxon>Leptocylindrus</taxon>
    </lineage>
</organism>
<reference evidence="3" key="1">
    <citation type="submission" date="2021-01" db="EMBL/GenBank/DDBJ databases">
        <authorList>
            <person name="Corre E."/>
            <person name="Pelletier E."/>
            <person name="Niang G."/>
            <person name="Scheremetjew M."/>
            <person name="Finn R."/>
            <person name="Kale V."/>
            <person name="Holt S."/>
            <person name="Cochrane G."/>
            <person name="Meng A."/>
            <person name="Brown T."/>
            <person name="Cohen L."/>
        </authorList>
    </citation>
    <scope>NUCLEOTIDE SEQUENCE</scope>
    <source>
        <strain evidence="3">B650</strain>
    </source>
</reference>
<gene>
    <name evidence="3" type="ORF">LDAN0321_LOCUS9573</name>
</gene>
<name>A0A7S2KIV3_9STRA</name>
<feature type="compositionally biased region" description="Basic residues" evidence="1">
    <location>
        <begin position="310"/>
        <end position="326"/>
    </location>
</feature>
<dbReference type="Gene3D" id="2.120.10.30">
    <property type="entry name" value="TolB, C-terminal domain"/>
    <property type="match status" value="1"/>
</dbReference>
<evidence type="ECO:0000256" key="2">
    <source>
        <dbReference type="SAM" id="SignalP"/>
    </source>
</evidence>
<evidence type="ECO:0000256" key="1">
    <source>
        <dbReference type="SAM" id="MobiDB-lite"/>
    </source>
</evidence>
<feature type="signal peptide" evidence="2">
    <location>
        <begin position="1"/>
        <end position="24"/>
    </location>
</feature>
<dbReference type="AlphaFoldDB" id="A0A7S2KIV3"/>
<keyword evidence="2" id="KW-0732">Signal</keyword>
<evidence type="ECO:0000313" key="3">
    <source>
        <dbReference type="EMBL" id="CAD9578325.1"/>
    </source>
</evidence>
<protein>
    <submittedName>
        <fullName evidence="3">Uncharacterized protein</fullName>
    </submittedName>
</protein>
<dbReference type="InterPro" id="IPR011042">
    <property type="entry name" value="6-blade_b-propeller_TolB-like"/>
</dbReference>